<dbReference type="InterPro" id="IPR002403">
    <property type="entry name" value="Cyt_P450_E_grp-IV"/>
</dbReference>
<dbReference type="SUPFAM" id="SSF48264">
    <property type="entry name" value="Cytochrome P450"/>
    <property type="match status" value="1"/>
</dbReference>
<dbReference type="InterPro" id="IPR036396">
    <property type="entry name" value="Cyt_P450_sf"/>
</dbReference>
<evidence type="ECO:0000256" key="7">
    <source>
        <dbReference type="PIRSR" id="PIRSR602403-1"/>
    </source>
</evidence>
<evidence type="ECO:0000256" key="1">
    <source>
        <dbReference type="ARBA" id="ARBA00010617"/>
    </source>
</evidence>
<dbReference type="PANTHER" id="PTHR24291:SF50">
    <property type="entry name" value="BIFUNCTIONAL ALBAFLAVENONE MONOOXYGENASE_TERPENE SYNTHASE"/>
    <property type="match status" value="1"/>
</dbReference>
<keyword evidence="10" id="KW-1185">Reference proteome</keyword>
<dbReference type="GO" id="GO:0004497">
    <property type="term" value="F:monooxygenase activity"/>
    <property type="evidence" value="ECO:0007669"/>
    <property type="project" value="UniProtKB-KW"/>
</dbReference>
<comment type="cofactor">
    <cofactor evidence="7">
        <name>heme</name>
        <dbReference type="ChEBI" id="CHEBI:30413"/>
    </cofactor>
</comment>
<feature type="binding site" description="axial binding residue" evidence="7">
    <location>
        <position position="141"/>
    </location>
    <ligand>
        <name>heme</name>
        <dbReference type="ChEBI" id="CHEBI:30413"/>
    </ligand>
    <ligandPart>
        <name>Fe</name>
        <dbReference type="ChEBI" id="CHEBI:18248"/>
    </ligandPart>
</feature>
<dbReference type="GO" id="GO:0020037">
    <property type="term" value="F:heme binding"/>
    <property type="evidence" value="ECO:0007669"/>
    <property type="project" value="InterPro"/>
</dbReference>
<dbReference type="PANTHER" id="PTHR24291">
    <property type="entry name" value="CYTOCHROME P450 FAMILY 4"/>
    <property type="match status" value="1"/>
</dbReference>
<reference evidence="9 10" key="1">
    <citation type="submission" date="2019-07" db="EMBL/GenBank/DDBJ databases">
        <title>Genomics analysis of Aphanomyces spp. identifies a new class of oomycete effector associated with host adaptation.</title>
        <authorList>
            <person name="Gaulin E."/>
        </authorList>
    </citation>
    <scope>NUCLEOTIDE SEQUENCE [LARGE SCALE GENOMIC DNA]</scope>
    <source>
        <strain evidence="9 10">ATCC 201684</strain>
    </source>
</reference>
<evidence type="ECO:0000256" key="3">
    <source>
        <dbReference type="ARBA" id="ARBA00022723"/>
    </source>
</evidence>
<keyword evidence="4 8" id="KW-0560">Oxidoreductase</keyword>
<gene>
    <name evidence="9" type="ORF">Ae201684_018192</name>
</gene>
<dbReference type="PRINTS" id="PR00385">
    <property type="entry name" value="P450"/>
</dbReference>
<keyword evidence="6 8" id="KW-0503">Monooxygenase</keyword>
<dbReference type="InterPro" id="IPR017972">
    <property type="entry name" value="Cyt_P450_CS"/>
</dbReference>
<dbReference type="EMBL" id="VJMJ01000326">
    <property type="protein sequence ID" value="KAF0722712.1"/>
    <property type="molecule type" value="Genomic_DNA"/>
</dbReference>
<protein>
    <recommendedName>
        <fullName evidence="11">Cytochrome P450</fullName>
    </recommendedName>
</protein>
<dbReference type="Gene3D" id="1.10.630.10">
    <property type="entry name" value="Cytochrome P450"/>
    <property type="match status" value="1"/>
</dbReference>
<proteinExistence type="inferred from homology"/>
<evidence type="ECO:0000256" key="4">
    <source>
        <dbReference type="ARBA" id="ARBA00023002"/>
    </source>
</evidence>
<evidence type="ECO:0008006" key="11">
    <source>
        <dbReference type="Google" id="ProtNLM"/>
    </source>
</evidence>
<dbReference type="InterPro" id="IPR001128">
    <property type="entry name" value="Cyt_P450"/>
</dbReference>
<dbReference type="GO" id="GO:0005506">
    <property type="term" value="F:iron ion binding"/>
    <property type="evidence" value="ECO:0007669"/>
    <property type="project" value="InterPro"/>
</dbReference>
<dbReference type="GO" id="GO:0016705">
    <property type="term" value="F:oxidoreductase activity, acting on paired donors, with incorporation or reduction of molecular oxygen"/>
    <property type="evidence" value="ECO:0007669"/>
    <property type="project" value="InterPro"/>
</dbReference>
<keyword evidence="2 7" id="KW-0349">Heme</keyword>
<evidence type="ECO:0000256" key="8">
    <source>
        <dbReference type="RuleBase" id="RU000461"/>
    </source>
</evidence>
<name>A0A6G0W6J3_9STRA</name>
<dbReference type="InterPro" id="IPR050196">
    <property type="entry name" value="Cytochrome_P450_Monoox"/>
</dbReference>
<sequence>MFAKHPEMESIARKECQAVAAASEGGQIGWKSLAELKDTTAFIHETLRMFPAVANVATRECASDDLVPMADGKSIYIPKGTTMFISFGALHRNPKYWSDPDEFIPERFLEGTAPYEADKALRHGQGNTFAYMPFSTGSKNCIGNLLEQHALGFAGSITNK</sequence>
<evidence type="ECO:0000256" key="2">
    <source>
        <dbReference type="ARBA" id="ARBA00022617"/>
    </source>
</evidence>
<evidence type="ECO:0000256" key="6">
    <source>
        <dbReference type="ARBA" id="ARBA00023033"/>
    </source>
</evidence>
<organism evidence="9 10">
    <name type="scientific">Aphanomyces euteiches</name>
    <dbReference type="NCBI Taxonomy" id="100861"/>
    <lineage>
        <taxon>Eukaryota</taxon>
        <taxon>Sar</taxon>
        <taxon>Stramenopiles</taxon>
        <taxon>Oomycota</taxon>
        <taxon>Saprolegniomycetes</taxon>
        <taxon>Saprolegniales</taxon>
        <taxon>Verrucalvaceae</taxon>
        <taxon>Aphanomyces</taxon>
    </lineage>
</organism>
<dbReference type="PROSITE" id="PS00086">
    <property type="entry name" value="CYTOCHROME_P450"/>
    <property type="match status" value="1"/>
</dbReference>
<dbReference type="AlphaFoldDB" id="A0A6G0W6J3"/>
<comment type="caution">
    <text evidence="9">The sequence shown here is derived from an EMBL/GenBank/DDBJ whole genome shotgun (WGS) entry which is preliminary data.</text>
</comment>
<keyword evidence="5 7" id="KW-0408">Iron</keyword>
<keyword evidence="3 7" id="KW-0479">Metal-binding</keyword>
<evidence type="ECO:0000313" key="9">
    <source>
        <dbReference type="EMBL" id="KAF0722712.1"/>
    </source>
</evidence>
<dbReference type="PRINTS" id="PR00465">
    <property type="entry name" value="EP450IV"/>
</dbReference>
<accession>A0A6G0W6J3</accession>
<evidence type="ECO:0000313" key="10">
    <source>
        <dbReference type="Proteomes" id="UP000481153"/>
    </source>
</evidence>
<dbReference type="Pfam" id="PF00067">
    <property type="entry name" value="p450"/>
    <property type="match status" value="1"/>
</dbReference>
<evidence type="ECO:0000256" key="5">
    <source>
        <dbReference type="ARBA" id="ARBA00023004"/>
    </source>
</evidence>
<comment type="similarity">
    <text evidence="1 8">Belongs to the cytochrome P450 family.</text>
</comment>
<dbReference type="Proteomes" id="UP000481153">
    <property type="component" value="Unassembled WGS sequence"/>
</dbReference>